<feature type="region of interest" description="Disordered" evidence="1">
    <location>
        <begin position="1"/>
        <end position="23"/>
    </location>
</feature>
<reference evidence="2 3" key="1">
    <citation type="submission" date="2019-05" db="EMBL/GenBank/DDBJ databases">
        <title>Draft Genome of Bradyrhizobium elkanii strain SEMIA 938, Used in Commercial Inoculants for Lupinus spp. in Brazil.</title>
        <authorList>
            <person name="Hungria M."/>
            <person name="Delamuta J.R.M."/>
            <person name="Ribeiro R.A."/>
            <person name="Nogueira M.A."/>
        </authorList>
    </citation>
    <scope>NUCLEOTIDE SEQUENCE [LARGE SCALE GENOMIC DNA]</scope>
    <source>
        <strain evidence="2 3">Semia 938</strain>
    </source>
</reference>
<dbReference type="AlphaFoldDB" id="A0A4V6CXR4"/>
<feature type="compositionally biased region" description="Basic and acidic residues" evidence="1">
    <location>
        <begin position="1"/>
        <end position="17"/>
    </location>
</feature>
<evidence type="ECO:0000313" key="3">
    <source>
        <dbReference type="Proteomes" id="UP000305095"/>
    </source>
</evidence>
<evidence type="ECO:0000313" key="2">
    <source>
        <dbReference type="EMBL" id="TKV81475.1"/>
    </source>
</evidence>
<name>A0A4V6CXR4_BRAEL</name>
<organism evidence="2 3">
    <name type="scientific">Bradyrhizobium elkanii</name>
    <dbReference type="NCBI Taxonomy" id="29448"/>
    <lineage>
        <taxon>Bacteria</taxon>
        <taxon>Pseudomonadati</taxon>
        <taxon>Pseudomonadota</taxon>
        <taxon>Alphaproteobacteria</taxon>
        <taxon>Hyphomicrobiales</taxon>
        <taxon>Nitrobacteraceae</taxon>
        <taxon>Bradyrhizobium</taxon>
    </lineage>
</organism>
<sequence>MGTGSREENASNRESRAPFRFNRNGISSRGMAALAPHPQRAVTERCLRGVWRPRQGRRGAIILLF</sequence>
<accession>A0A4V6CXR4</accession>
<comment type="caution">
    <text evidence="2">The sequence shown here is derived from an EMBL/GenBank/DDBJ whole genome shotgun (WGS) entry which is preliminary data.</text>
</comment>
<proteinExistence type="predicted"/>
<dbReference type="Proteomes" id="UP000305095">
    <property type="component" value="Unassembled WGS sequence"/>
</dbReference>
<gene>
    <name evidence="2" type="ORF">FDV58_11355</name>
</gene>
<evidence type="ECO:0000256" key="1">
    <source>
        <dbReference type="SAM" id="MobiDB-lite"/>
    </source>
</evidence>
<dbReference type="EMBL" id="SZZP01000006">
    <property type="protein sequence ID" value="TKV81475.1"/>
    <property type="molecule type" value="Genomic_DNA"/>
</dbReference>
<protein>
    <submittedName>
        <fullName evidence="2">Uncharacterized protein</fullName>
    </submittedName>
</protein>